<reference evidence="1 2" key="1">
    <citation type="submission" date="2016-11" db="EMBL/GenBank/DDBJ databases">
        <title>Whole Genome Sequencing of Mucilaginibacter polytrichastri RG4-7(T) isolated from the moss sample.</title>
        <authorList>
            <person name="Li Y."/>
        </authorList>
    </citation>
    <scope>NUCLEOTIDE SEQUENCE [LARGE SCALE GENOMIC DNA]</scope>
    <source>
        <strain evidence="1 2">RG4-7</strain>
    </source>
</reference>
<accession>A0A1Q5ZXV4</accession>
<dbReference type="AlphaFoldDB" id="A0A1Q5ZXV4"/>
<evidence type="ECO:0000313" key="1">
    <source>
        <dbReference type="EMBL" id="OKS86577.1"/>
    </source>
</evidence>
<proteinExistence type="predicted"/>
<comment type="caution">
    <text evidence="1">The sequence shown here is derived from an EMBL/GenBank/DDBJ whole genome shotgun (WGS) entry which is preliminary data.</text>
</comment>
<gene>
    <name evidence="1" type="ORF">RG47T_2033</name>
</gene>
<dbReference type="EMBL" id="MPPL01000001">
    <property type="protein sequence ID" value="OKS86577.1"/>
    <property type="molecule type" value="Genomic_DNA"/>
</dbReference>
<keyword evidence="2" id="KW-1185">Reference proteome</keyword>
<dbReference type="Proteomes" id="UP000186720">
    <property type="component" value="Unassembled WGS sequence"/>
</dbReference>
<evidence type="ECO:0000313" key="2">
    <source>
        <dbReference type="Proteomes" id="UP000186720"/>
    </source>
</evidence>
<organism evidence="1 2">
    <name type="scientific">Mucilaginibacter polytrichastri</name>
    <dbReference type="NCBI Taxonomy" id="1302689"/>
    <lineage>
        <taxon>Bacteria</taxon>
        <taxon>Pseudomonadati</taxon>
        <taxon>Bacteroidota</taxon>
        <taxon>Sphingobacteriia</taxon>
        <taxon>Sphingobacteriales</taxon>
        <taxon>Sphingobacteriaceae</taxon>
        <taxon>Mucilaginibacter</taxon>
    </lineage>
</organism>
<protein>
    <submittedName>
        <fullName evidence="1">Uncharacterized protein</fullName>
    </submittedName>
</protein>
<sequence length="51" mass="5493">MPHSGQSHITAVPQRANIRVSHMVAGYLVPVLPAAHRCYAAGNQGLYILII</sequence>
<name>A0A1Q5ZXV4_9SPHI</name>